<dbReference type="AlphaFoldDB" id="A0A5J6N3N8"/>
<evidence type="ECO:0000313" key="1">
    <source>
        <dbReference type="EMBL" id="QEX24107.1"/>
    </source>
</evidence>
<name>A0A5J6N3N8_9PROT</name>
<organism evidence="1 2">
    <name type="scientific">Hypericibacter adhaerens</name>
    <dbReference type="NCBI Taxonomy" id="2602016"/>
    <lineage>
        <taxon>Bacteria</taxon>
        <taxon>Pseudomonadati</taxon>
        <taxon>Pseudomonadota</taxon>
        <taxon>Alphaproteobacteria</taxon>
        <taxon>Rhodospirillales</taxon>
        <taxon>Dongiaceae</taxon>
        <taxon>Hypericibacter</taxon>
    </lineage>
</organism>
<accession>A0A5J6N3N8</accession>
<sequence length="63" mass="6882">MSDWHSEPRLDDLLADPTTRLVMSGDHVQESTLLGLLARIRNVLGQRRADSAAPADRGTGKGR</sequence>
<dbReference type="Proteomes" id="UP000325797">
    <property type="component" value="Chromosome"/>
</dbReference>
<dbReference type="KEGG" id="hadh:FRZ61_40480"/>
<dbReference type="RefSeq" id="WP_151119416.1">
    <property type="nucleotide sequence ID" value="NZ_CP042582.1"/>
</dbReference>
<protein>
    <submittedName>
        <fullName evidence="1">Uncharacterized protein</fullName>
    </submittedName>
</protein>
<keyword evidence="2" id="KW-1185">Reference proteome</keyword>
<proteinExistence type="predicted"/>
<gene>
    <name evidence="1" type="ORF">FRZ61_40480</name>
</gene>
<dbReference type="OrthoDB" id="7308050at2"/>
<reference evidence="1 2" key="1">
    <citation type="submission" date="2019-08" db="EMBL/GenBank/DDBJ databases">
        <title>Hyperibacter terrae gen. nov., sp. nov. and Hyperibacter viscosus sp. nov., two new members in the family Rhodospirillaceae isolated from the rhizosphere of Hypericum perforatum.</title>
        <authorList>
            <person name="Noviana Z."/>
        </authorList>
    </citation>
    <scope>NUCLEOTIDE SEQUENCE [LARGE SCALE GENOMIC DNA]</scope>
    <source>
        <strain evidence="1 2">R5959</strain>
    </source>
</reference>
<dbReference type="EMBL" id="CP042582">
    <property type="protein sequence ID" value="QEX24107.1"/>
    <property type="molecule type" value="Genomic_DNA"/>
</dbReference>
<evidence type="ECO:0000313" key="2">
    <source>
        <dbReference type="Proteomes" id="UP000325797"/>
    </source>
</evidence>